<dbReference type="InterPro" id="IPR056136">
    <property type="entry name" value="DUF7719"/>
</dbReference>
<gene>
    <name evidence="4" type="ORF">GGP41_003669</name>
</gene>
<evidence type="ECO:0000313" key="4">
    <source>
        <dbReference type="EMBL" id="KAF5846220.1"/>
    </source>
</evidence>
<feature type="region of interest" description="Disordered" evidence="1">
    <location>
        <begin position="1"/>
        <end position="28"/>
    </location>
</feature>
<organism evidence="4 5">
    <name type="scientific">Cochliobolus sativus</name>
    <name type="common">Common root rot and spot blotch fungus</name>
    <name type="synonym">Bipolaris sorokiniana</name>
    <dbReference type="NCBI Taxonomy" id="45130"/>
    <lineage>
        <taxon>Eukaryota</taxon>
        <taxon>Fungi</taxon>
        <taxon>Dikarya</taxon>
        <taxon>Ascomycota</taxon>
        <taxon>Pezizomycotina</taxon>
        <taxon>Dothideomycetes</taxon>
        <taxon>Pleosporomycetidae</taxon>
        <taxon>Pleosporales</taxon>
        <taxon>Pleosporineae</taxon>
        <taxon>Pleosporaceae</taxon>
        <taxon>Bipolaris</taxon>
    </lineage>
</organism>
<feature type="transmembrane region" description="Helical" evidence="2">
    <location>
        <begin position="156"/>
        <end position="174"/>
    </location>
</feature>
<keyword evidence="2" id="KW-0812">Transmembrane</keyword>
<feature type="domain" description="DUF7719" evidence="3">
    <location>
        <begin position="157"/>
        <end position="224"/>
    </location>
</feature>
<dbReference type="OMA" id="GYFYVMK"/>
<name>A0A8H5ZBB4_COCSA</name>
<feature type="compositionally biased region" description="Basic residues" evidence="1">
    <location>
        <begin position="1"/>
        <end position="10"/>
    </location>
</feature>
<keyword evidence="2" id="KW-1133">Transmembrane helix</keyword>
<dbReference type="EMBL" id="WNKQ01000016">
    <property type="protein sequence ID" value="KAF5846220.1"/>
    <property type="molecule type" value="Genomic_DNA"/>
</dbReference>
<reference evidence="4" key="1">
    <citation type="submission" date="2019-11" db="EMBL/GenBank/DDBJ databases">
        <title>Bipolaris sorokiniana Genome sequencing.</title>
        <authorList>
            <person name="Wang H."/>
        </authorList>
    </citation>
    <scope>NUCLEOTIDE SEQUENCE</scope>
</reference>
<dbReference type="PANTHER" id="PTHR37846">
    <property type="entry name" value="YALI0B21296P"/>
    <property type="match status" value="1"/>
</dbReference>
<proteinExistence type="predicted"/>
<feature type="transmembrane region" description="Helical" evidence="2">
    <location>
        <begin position="194"/>
        <end position="220"/>
    </location>
</feature>
<dbReference type="PANTHER" id="PTHR37846:SF1">
    <property type="entry name" value="DEACETYLASE-LIKE PROTEIN"/>
    <property type="match status" value="1"/>
</dbReference>
<feature type="transmembrane region" description="Helical" evidence="2">
    <location>
        <begin position="127"/>
        <end position="144"/>
    </location>
</feature>
<dbReference type="Proteomes" id="UP000624244">
    <property type="component" value="Unassembled WGS sequence"/>
</dbReference>
<comment type="caution">
    <text evidence="4">The sequence shown here is derived from an EMBL/GenBank/DDBJ whole genome shotgun (WGS) entry which is preliminary data.</text>
</comment>
<protein>
    <recommendedName>
        <fullName evidence="3">DUF7719 domain-containing protein</fullName>
    </recommendedName>
</protein>
<evidence type="ECO:0000256" key="1">
    <source>
        <dbReference type="SAM" id="MobiDB-lite"/>
    </source>
</evidence>
<accession>A0A8H5ZBB4</accession>
<evidence type="ECO:0000256" key="2">
    <source>
        <dbReference type="SAM" id="Phobius"/>
    </source>
</evidence>
<keyword evidence="2" id="KW-0472">Membrane</keyword>
<evidence type="ECO:0000313" key="5">
    <source>
        <dbReference type="Proteomes" id="UP000624244"/>
    </source>
</evidence>
<dbReference type="AlphaFoldDB" id="A0A8H5ZBB4"/>
<evidence type="ECO:0000259" key="3">
    <source>
        <dbReference type="Pfam" id="PF24841"/>
    </source>
</evidence>
<dbReference type="Pfam" id="PF24841">
    <property type="entry name" value="DUF7719"/>
    <property type="match status" value="1"/>
</dbReference>
<sequence>MSNRKERRAKGTAFNAKATGGGLQPSTEIDQDGVEMILRHPDFSKPKGKTLFDLAEERQRELDELNPARKAARAAAMASRPVGDDQGPPIGPFGDSVLYSVSMAALHLTLDVLVYNQYREDIIWTEIVSRAATAWPIFAVLVYLTHVDISYRFPKVRDVVFFAGSIAAGCYLVYSGNQHGYFYVMKSAPPVGTLWIWSVVEMSLPFAATSALAVFGYIYWNGFQLF</sequence>